<feature type="compositionally biased region" description="Basic and acidic residues" evidence="2">
    <location>
        <begin position="201"/>
        <end position="211"/>
    </location>
</feature>
<keyword evidence="4" id="KW-1185">Reference proteome</keyword>
<organism evidence="3 4">
    <name type="scientific">Clostridium algifaecis</name>
    <dbReference type="NCBI Taxonomy" id="1472040"/>
    <lineage>
        <taxon>Bacteria</taxon>
        <taxon>Bacillati</taxon>
        <taxon>Bacillota</taxon>
        <taxon>Clostridia</taxon>
        <taxon>Eubacteriales</taxon>
        <taxon>Clostridiaceae</taxon>
        <taxon>Clostridium</taxon>
    </lineage>
</organism>
<evidence type="ECO:0000313" key="3">
    <source>
        <dbReference type="EMBL" id="MBP2031337.1"/>
    </source>
</evidence>
<proteinExistence type="predicted"/>
<comment type="caution">
    <text evidence="3">The sequence shown here is derived from an EMBL/GenBank/DDBJ whole genome shotgun (WGS) entry which is preliminary data.</text>
</comment>
<dbReference type="Proteomes" id="UP001519307">
    <property type="component" value="Unassembled WGS sequence"/>
</dbReference>
<dbReference type="InterPro" id="IPR025577">
    <property type="entry name" value="FlxA"/>
</dbReference>
<keyword evidence="1" id="KW-0175">Coiled coil</keyword>
<feature type="coiled-coil region" evidence="1">
    <location>
        <begin position="26"/>
        <end position="77"/>
    </location>
</feature>
<name>A0ABS4KMS3_9CLOT</name>
<gene>
    <name evidence="3" type="ORF">J2Z42_000002</name>
</gene>
<feature type="compositionally biased region" description="Basic and acidic residues" evidence="2">
    <location>
        <begin position="218"/>
        <end position="238"/>
    </location>
</feature>
<evidence type="ECO:0000256" key="2">
    <source>
        <dbReference type="SAM" id="MobiDB-lite"/>
    </source>
</evidence>
<dbReference type="EMBL" id="JAGGLM010000001">
    <property type="protein sequence ID" value="MBP2031337.1"/>
    <property type="molecule type" value="Genomic_DNA"/>
</dbReference>
<evidence type="ECO:0000256" key="1">
    <source>
        <dbReference type="SAM" id="Coils"/>
    </source>
</evidence>
<accession>A0ABS4KMS3</accession>
<protein>
    <submittedName>
        <fullName evidence="3">Vacuolar-type H+-ATPase subunit I/STV1</fullName>
    </submittedName>
</protein>
<feature type="region of interest" description="Disordered" evidence="2">
    <location>
        <begin position="1"/>
        <end position="23"/>
    </location>
</feature>
<feature type="region of interest" description="Disordered" evidence="2">
    <location>
        <begin position="157"/>
        <end position="238"/>
    </location>
</feature>
<dbReference type="RefSeq" id="WP_209700311.1">
    <property type="nucleotide sequence ID" value="NZ_JAGGLM010000001.1"/>
</dbReference>
<dbReference type="Pfam" id="PF14282">
    <property type="entry name" value="FlxA"/>
    <property type="match status" value="1"/>
</dbReference>
<sequence length="238" mass="26383">MINSISSNGIKPMNYARTDKSNDAQIKALRQQEASIQKQIDSIKNSKQDPKTKQELIKPLESQIQSIEGQIQQAQIDQVSNKNGNSNSGSKVNTENNEKFQKDNIFLSMSSTYNQVKQVNSIRKNLKGKANELNSDASFDEMTGNYKMANIERAEAAKDQGKANGLQSKIGKLNSDMNKSVKNEINKENKEENMEISDPGGTDKDLEKSSEKASGMDLKGDFQNDSDINKKQSIDALA</sequence>
<reference evidence="3 4" key="1">
    <citation type="submission" date="2021-03" db="EMBL/GenBank/DDBJ databases">
        <title>Genomic Encyclopedia of Type Strains, Phase IV (KMG-IV): sequencing the most valuable type-strain genomes for metagenomic binning, comparative biology and taxonomic classification.</title>
        <authorList>
            <person name="Goeker M."/>
        </authorList>
    </citation>
    <scope>NUCLEOTIDE SEQUENCE [LARGE SCALE GENOMIC DNA]</scope>
    <source>
        <strain evidence="3 4">DSM 28783</strain>
    </source>
</reference>
<evidence type="ECO:0000313" key="4">
    <source>
        <dbReference type="Proteomes" id="UP001519307"/>
    </source>
</evidence>
<feature type="compositionally biased region" description="Basic and acidic residues" evidence="2">
    <location>
        <begin position="179"/>
        <end position="193"/>
    </location>
</feature>